<protein>
    <submittedName>
        <fullName evidence="1">Uncharacterized protein</fullName>
    </submittedName>
</protein>
<accession>A0A6J8E6L8</accession>
<reference evidence="1 2" key="1">
    <citation type="submission" date="2020-06" db="EMBL/GenBank/DDBJ databases">
        <authorList>
            <person name="Li R."/>
            <person name="Bekaert M."/>
        </authorList>
    </citation>
    <scope>NUCLEOTIDE SEQUENCE [LARGE SCALE GENOMIC DNA]</scope>
    <source>
        <strain evidence="2">wild</strain>
    </source>
</reference>
<organism evidence="1 2">
    <name type="scientific">Mytilus coruscus</name>
    <name type="common">Sea mussel</name>
    <dbReference type="NCBI Taxonomy" id="42192"/>
    <lineage>
        <taxon>Eukaryota</taxon>
        <taxon>Metazoa</taxon>
        <taxon>Spiralia</taxon>
        <taxon>Lophotrochozoa</taxon>
        <taxon>Mollusca</taxon>
        <taxon>Bivalvia</taxon>
        <taxon>Autobranchia</taxon>
        <taxon>Pteriomorphia</taxon>
        <taxon>Mytilida</taxon>
        <taxon>Mytiloidea</taxon>
        <taxon>Mytilidae</taxon>
        <taxon>Mytilinae</taxon>
        <taxon>Mytilus</taxon>
    </lineage>
</organism>
<dbReference type="OrthoDB" id="10509429at2759"/>
<dbReference type="AlphaFoldDB" id="A0A6J8E6L8"/>
<gene>
    <name evidence="1" type="ORF">MCOR_47938</name>
</gene>
<dbReference type="Proteomes" id="UP000507470">
    <property type="component" value="Unassembled WGS sequence"/>
</dbReference>
<proteinExistence type="predicted"/>
<dbReference type="EMBL" id="CACVKT020008387">
    <property type="protein sequence ID" value="CAC5415232.1"/>
    <property type="molecule type" value="Genomic_DNA"/>
</dbReference>
<evidence type="ECO:0000313" key="2">
    <source>
        <dbReference type="Proteomes" id="UP000507470"/>
    </source>
</evidence>
<name>A0A6J8E6L8_MYTCO</name>
<keyword evidence="2" id="KW-1185">Reference proteome</keyword>
<sequence length="154" mass="17744">MMKTLNEQIFHVWQVADTDFENDVSSSNCLSCYGTRTIEPLDWTSFDILKEWTMGVPVIGQIILESYINKESLSKSENICTLPITIKGIPKDAKDIENWHDIICDGSNTCKYKEDLELQKKDFENEVLCLNAEEKRVLTRISQIVYLGIPNFMD</sequence>
<evidence type="ECO:0000313" key="1">
    <source>
        <dbReference type="EMBL" id="CAC5415232.1"/>
    </source>
</evidence>